<dbReference type="InterPro" id="IPR024096">
    <property type="entry name" value="NO_sig/Golgi_transp_ligand-bd"/>
</dbReference>
<dbReference type="GO" id="GO:0020037">
    <property type="term" value="F:heme binding"/>
    <property type="evidence" value="ECO:0007669"/>
    <property type="project" value="InterPro"/>
</dbReference>
<gene>
    <name evidence="2" type="ORF">LMG27198_19730</name>
</gene>
<evidence type="ECO:0000313" key="2">
    <source>
        <dbReference type="EMBL" id="GLI92981.1"/>
    </source>
</evidence>
<dbReference type="PANTHER" id="PTHR45655">
    <property type="entry name" value="GUANYLATE CYCLASE SOLUBLE SUBUNIT BETA-2"/>
    <property type="match status" value="1"/>
</dbReference>
<dbReference type="PANTHER" id="PTHR45655:SF13">
    <property type="entry name" value="SOLUBLE GUANYLATE CYCLASE GCY-32-RELATED"/>
    <property type="match status" value="1"/>
</dbReference>
<feature type="domain" description="Heme NO-binding" evidence="1">
    <location>
        <begin position="2"/>
        <end position="162"/>
    </location>
</feature>
<evidence type="ECO:0000259" key="1">
    <source>
        <dbReference type="Pfam" id="PF07700"/>
    </source>
</evidence>
<proteinExistence type="predicted"/>
<accession>A0A9W6GTY0</accession>
<name>A0A9W6GTY0_9HYPH</name>
<dbReference type="Proteomes" id="UP001144323">
    <property type="component" value="Unassembled WGS sequence"/>
</dbReference>
<dbReference type="Pfam" id="PF07700">
    <property type="entry name" value="HNOB"/>
    <property type="match status" value="1"/>
</dbReference>
<comment type="caution">
    <text evidence="2">The sequence shown here is derived from an EMBL/GenBank/DDBJ whole genome shotgun (WGS) entry which is preliminary data.</text>
</comment>
<reference evidence="2" key="1">
    <citation type="journal article" date="2023" name="Int. J. Syst. Evol. Microbiol.">
        <title>Methylocystis iwaonis sp. nov., a type II methane-oxidizing bacterium from surface soil of a rice paddy field in Japan, and emended description of the genus Methylocystis (ex Whittenbury et al. 1970) Bowman et al. 1993.</title>
        <authorList>
            <person name="Kaise H."/>
            <person name="Sawadogo J.B."/>
            <person name="Alam M.S."/>
            <person name="Ueno C."/>
            <person name="Dianou D."/>
            <person name="Shinjo R."/>
            <person name="Asakawa S."/>
        </authorList>
    </citation>
    <scope>NUCLEOTIDE SEQUENCE</scope>
    <source>
        <strain evidence="2">LMG27198</strain>
    </source>
</reference>
<evidence type="ECO:0000313" key="3">
    <source>
        <dbReference type="Proteomes" id="UP001144323"/>
    </source>
</evidence>
<dbReference type="SUPFAM" id="SSF111126">
    <property type="entry name" value="Ligand-binding domain in the NO signalling and Golgi transport"/>
    <property type="match status" value="1"/>
</dbReference>
<dbReference type="AlphaFoldDB" id="A0A9W6GTY0"/>
<dbReference type="Gene3D" id="3.90.1520.10">
    <property type="entry name" value="H-NOX domain"/>
    <property type="match status" value="1"/>
</dbReference>
<dbReference type="EMBL" id="BSEC01000001">
    <property type="protein sequence ID" value="GLI92981.1"/>
    <property type="molecule type" value="Genomic_DNA"/>
</dbReference>
<dbReference type="InterPro" id="IPR038158">
    <property type="entry name" value="H-NOX_domain_sf"/>
</dbReference>
<sequence>MYGIVTKAIGDLVVTNHGVAQWEAIQEKAGVEADFLVGNEPYPDDLAYRLVGAAAEVLGCDVDAFLIRFGEHWVLKTGMESYGALLKSGGVSLADFLVKLPNFHTRVSLLYPQLTPPEFSCTDIGAHSMRLHYFTQRPGLTSFMIGLLRGLSTLYETPVRITLVAQKAKGDDHDIFEIDWGAPKE</sequence>
<dbReference type="InterPro" id="IPR011644">
    <property type="entry name" value="Heme_NO-bd"/>
</dbReference>
<dbReference type="RefSeq" id="WP_281802526.1">
    <property type="nucleotide sequence ID" value="NZ_BSEC01000001.1"/>
</dbReference>
<keyword evidence="3" id="KW-1185">Reference proteome</keyword>
<organism evidence="2 3">
    <name type="scientific">Methylocystis echinoides</name>
    <dbReference type="NCBI Taxonomy" id="29468"/>
    <lineage>
        <taxon>Bacteria</taxon>
        <taxon>Pseudomonadati</taxon>
        <taxon>Pseudomonadota</taxon>
        <taxon>Alphaproteobacteria</taxon>
        <taxon>Hyphomicrobiales</taxon>
        <taxon>Methylocystaceae</taxon>
        <taxon>Methylocystis</taxon>
    </lineage>
</organism>
<protein>
    <recommendedName>
        <fullName evidence="1">Heme NO-binding domain-containing protein</fullName>
    </recommendedName>
</protein>